<feature type="domain" description="NB-ARC" evidence="2">
    <location>
        <begin position="204"/>
        <end position="284"/>
    </location>
</feature>
<evidence type="ECO:0000259" key="2">
    <source>
        <dbReference type="Pfam" id="PF00931"/>
    </source>
</evidence>
<protein>
    <submittedName>
        <fullName evidence="3">Putative late blight resistance protein homolog r1a-4</fullName>
    </submittedName>
</protein>
<dbReference type="Gene3D" id="1.20.5.4130">
    <property type="match status" value="1"/>
</dbReference>
<dbReference type="SUPFAM" id="SSF52047">
    <property type="entry name" value="RNI-like"/>
    <property type="match status" value="1"/>
</dbReference>
<evidence type="ECO:0000256" key="1">
    <source>
        <dbReference type="ARBA" id="ARBA00022614"/>
    </source>
</evidence>
<dbReference type="PANTHER" id="PTHR23155:SF1152">
    <property type="entry name" value="AAA+ ATPASE DOMAIN-CONTAINING PROTEIN"/>
    <property type="match status" value="1"/>
</dbReference>
<dbReference type="InterPro" id="IPR042197">
    <property type="entry name" value="Apaf_helical"/>
</dbReference>
<dbReference type="GO" id="GO:0098542">
    <property type="term" value="P:defense response to other organism"/>
    <property type="evidence" value="ECO:0007669"/>
    <property type="project" value="TreeGrafter"/>
</dbReference>
<dbReference type="InterPro" id="IPR027417">
    <property type="entry name" value="P-loop_NTPase"/>
</dbReference>
<dbReference type="PANTHER" id="PTHR23155">
    <property type="entry name" value="DISEASE RESISTANCE PROTEIN RP"/>
    <property type="match status" value="1"/>
</dbReference>
<name>A0A830C0F0_9LAMI</name>
<dbReference type="Proteomes" id="UP000653305">
    <property type="component" value="Unassembled WGS sequence"/>
</dbReference>
<comment type="caution">
    <text evidence="3">The sequence shown here is derived from an EMBL/GenBank/DDBJ whole genome shotgun (WGS) entry which is preliminary data.</text>
</comment>
<evidence type="ECO:0000313" key="4">
    <source>
        <dbReference type="Proteomes" id="UP000653305"/>
    </source>
</evidence>
<keyword evidence="1" id="KW-0433">Leucine-rich repeat</keyword>
<dbReference type="AlphaFoldDB" id="A0A830C0F0"/>
<reference evidence="3" key="1">
    <citation type="submission" date="2020-07" db="EMBL/GenBank/DDBJ databases">
        <title>Ethylene signaling mediates host invasion by parasitic plants.</title>
        <authorList>
            <person name="Yoshida S."/>
        </authorList>
    </citation>
    <scope>NUCLEOTIDE SEQUENCE</scope>
    <source>
        <strain evidence="3">Okayama</strain>
    </source>
</reference>
<keyword evidence="4" id="KW-1185">Reference proteome</keyword>
<dbReference type="InterPro" id="IPR032675">
    <property type="entry name" value="LRR_dom_sf"/>
</dbReference>
<dbReference type="Gene3D" id="3.40.50.300">
    <property type="entry name" value="P-loop containing nucleotide triphosphate hydrolases"/>
    <property type="match status" value="2"/>
</dbReference>
<proteinExistence type="predicted"/>
<dbReference type="Gene3D" id="3.80.10.10">
    <property type="entry name" value="Ribonuclease Inhibitor"/>
    <property type="match status" value="1"/>
</dbReference>
<accession>A0A830C0F0</accession>
<sequence length="580" mass="66502">MVAYAAIISLTNTIEQTLHHAHHLSSLERENIESLRETVNFLLEFLEGGSNVEEGLENRIVDAAHAAEDLIESNFVDQTLAGPTSQQNDKGSIFFYQKILQDMDSIKKEVQEIKEGDGIKDVLPRSVNSSRALPNGKDRMVGFDDELIRVLEILTCPQPVRRIFPIVGMGGIGKTTLARNVYDHPLIVQHFVTRAWVTISQEYNLYKGLSGRRYLIIMDDIWSMEVWDRIKMFFPVNSNGSRIIVTTRLSHVANYLSSTSLELKFMDSENSWDLFREKVFAQESCTIELEQIGKKIAENCKGLPLLIVAIAGLLAAKPDRSLEYWEHVAEDVSSIEYLDDYEHCLKVLSLSYNQLPSRRFLKNLQTLVVRGTFYTTIAPSEIWDMAQLRHIKFDVVFLPEPSSDRIDSQDYIVLENLQTLMNVENFRFSKGVLKKIPNIKKLKITYDRSYGGNKEWPHYCLGNLDRLRKLESLVFLFLRYNTSRDVLLQNLAFPISLKKLEHLGFQMLPVLKEIPLDIGEIPTLRSIQLEYCSDSAVVSAKEILEKQESFGNVGLRVQVHFFQNNELESLASENFQVQVW</sequence>
<dbReference type="EMBL" id="BMAC01000222">
    <property type="protein sequence ID" value="GFP90668.1"/>
    <property type="molecule type" value="Genomic_DNA"/>
</dbReference>
<dbReference type="InterPro" id="IPR044974">
    <property type="entry name" value="Disease_R_plants"/>
</dbReference>
<organism evidence="3 4">
    <name type="scientific">Phtheirospermum japonicum</name>
    <dbReference type="NCBI Taxonomy" id="374723"/>
    <lineage>
        <taxon>Eukaryota</taxon>
        <taxon>Viridiplantae</taxon>
        <taxon>Streptophyta</taxon>
        <taxon>Embryophyta</taxon>
        <taxon>Tracheophyta</taxon>
        <taxon>Spermatophyta</taxon>
        <taxon>Magnoliopsida</taxon>
        <taxon>eudicotyledons</taxon>
        <taxon>Gunneridae</taxon>
        <taxon>Pentapetalae</taxon>
        <taxon>asterids</taxon>
        <taxon>lamiids</taxon>
        <taxon>Lamiales</taxon>
        <taxon>Orobanchaceae</taxon>
        <taxon>Orobanchaceae incertae sedis</taxon>
        <taxon>Phtheirospermum</taxon>
    </lineage>
</organism>
<evidence type="ECO:0000313" key="3">
    <source>
        <dbReference type="EMBL" id="GFP90668.1"/>
    </source>
</evidence>
<dbReference type="GO" id="GO:0005737">
    <property type="term" value="C:cytoplasm"/>
    <property type="evidence" value="ECO:0007669"/>
    <property type="project" value="UniProtKB-SubCell"/>
</dbReference>
<dbReference type="InterPro" id="IPR002182">
    <property type="entry name" value="NB-ARC"/>
</dbReference>
<gene>
    <name evidence="3" type="ORF">PHJA_001210900</name>
</gene>
<dbReference type="Pfam" id="PF00931">
    <property type="entry name" value="NB-ARC"/>
    <property type="match status" value="1"/>
</dbReference>
<dbReference type="GO" id="GO:0043531">
    <property type="term" value="F:ADP binding"/>
    <property type="evidence" value="ECO:0007669"/>
    <property type="project" value="InterPro"/>
</dbReference>
<dbReference type="SUPFAM" id="SSF52540">
    <property type="entry name" value="P-loop containing nucleoside triphosphate hydrolases"/>
    <property type="match status" value="1"/>
</dbReference>
<dbReference type="OrthoDB" id="3027644at2759"/>
<dbReference type="PRINTS" id="PR00364">
    <property type="entry name" value="DISEASERSIST"/>
</dbReference>
<dbReference type="Gene3D" id="1.10.8.430">
    <property type="entry name" value="Helical domain of apoptotic protease-activating factors"/>
    <property type="match status" value="1"/>
</dbReference>